<keyword evidence="3" id="KW-0813">Transport</keyword>
<dbReference type="Pfam" id="PF00860">
    <property type="entry name" value="Xan_ur_permease"/>
    <property type="match status" value="1"/>
</dbReference>
<evidence type="ECO:0000256" key="2">
    <source>
        <dbReference type="ARBA" id="ARBA00008821"/>
    </source>
</evidence>
<dbReference type="InterPro" id="IPR006043">
    <property type="entry name" value="NCS2"/>
</dbReference>
<accession>A0ABU8UF53</accession>
<gene>
    <name evidence="8" type="ORF">WKI68_41560</name>
</gene>
<keyword evidence="5 7" id="KW-1133">Transmembrane helix</keyword>
<name>A0ABU8UF53_9ACTN</name>
<evidence type="ECO:0000256" key="5">
    <source>
        <dbReference type="ARBA" id="ARBA00022989"/>
    </source>
</evidence>
<evidence type="ECO:0000256" key="6">
    <source>
        <dbReference type="ARBA" id="ARBA00023136"/>
    </source>
</evidence>
<feature type="transmembrane region" description="Helical" evidence="7">
    <location>
        <begin position="58"/>
        <end position="81"/>
    </location>
</feature>
<feature type="transmembrane region" description="Helical" evidence="7">
    <location>
        <begin position="184"/>
        <end position="202"/>
    </location>
</feature>
<proteinExistence type="inferred from homology"/>
<dbReference type="PANTHER" id="PTHR42810">
    <property type="entry name" value="PURINE PERMEASE C1399.01C-RELATED"/>
    <property type="match status" value="1"/>
</dbReference>
<evidence type="ECO:0000256" key="3">
    <source>
        <dbReference type="ARBA" id="ARBA00022448"/>
    </source>
</evidence>
<feature type="transmembrane region" description="Helical" evidence="7">
    <location>
        <begin position="34"/>
        <end position="52"/>
    </location>
</feature>
<keyword evidence="6 7" id="KW-0472">Membrane</keyword>
<evidence type="ECO:0000256" key="4">
    <source>
        <dbReference type="ARBA" id="ARBA00022692"/>
    </source>
</evidence>
<keyword evidence="4 7" id="KW-0812">Transmembrane</keyword>
<dbReference type="Proteomes" id="UP001382904">
    <property type="component" value="Unassembled WGS sequence"/>
</dbReference>
<keyword evidence="9" id="KW-1185">Reference proteome</keyword>
<feature type="transmembrane region" description="Helical" evidence="7">
    <location>
        <begin position="116"/>
        <end position="136"/>
    </location>
</feature>
<comment type="caution">
    <text evidence="8">The sequence shown here is derived from an EMBL/GenBank/DDBJ whole genome shotgun (WGS) entry which is preliminary data.</text>
</comment>
<evidence type="ECO:0000256" key="7">
    <source>
        <dbReference type="SAM" id="Phobius"/>
    </source>
</evidence>
<feature type="transmembrane region" description="Helical" evidence="7">
    <location>
        <begin position="93"/>
        <end position="110"/>
    </location>
</feature>
<comment type="similarity">
    <text evidence="2">Belongs to the nucleobase:cation symporter-2 (NCS2) (TC 2.A.40) family.</text>
</comment>
<comment type="subcellular location">
    <subcellularLocation>
        <location evidence="1">Membrane</location>
        <topology evidence="1">Multi-pass membrane protein</topology>
    </subcellularLocation>
</comment>
<evidence type="ECO:0000313" key="8">
    <source>
        <dbReference type="EMBL" id="MEJ8645954.1"/>
    </source>
</evidence>
<organism evidence="8 9">
    <name type="scientific">Streptomyces caledonius</name>
    <dbReference type="NCBI Taxonomy" id="3134107"/>
    <lineage>
        <taxon>Bacteria</taxon>
        <taxon>Bacillati</taxon>
        <taxon>Actinomycetota</taxon>
        <taxon>Actinomycetes</taxon>
        <taxon>Kitasatosporales</taxon>
        <taxon>Streptomycetaceae</taxon>
        <taxon>Streptomyces</taxon>
    </lineage>
</organism>
<feature type="transmembrane region" description="Helical" evidence="7">
    <location>
        <begin position="209"/>
        <end position="226"/>
    </location>
</feature>
<feature type="transmembrane region" description="Helical" evidence="7">
    <location>
        <begin position="143"/>
        <end position="164"/>
    </location>
</feature>
<sequence>MARMPRRSARPQTHPVDELLPIPRLALYGFQHVLAFYAAAVIVPVLLGNALGLTRQELVHLINADLLTCGVASIIQALGVWRIGARLPLVQGVTFTAVSPMIAIGMGAGGGTAGLLVVYGAVITAGIATFLFAPLFSRLVKYFPPVVIGTILTIIGITLIPVALQDAAGGAHLIGTPAYGDPKNLAYALGTLLFILTVVRIGKPFLSSLAVLLGLVFGTAVAWLFGDADFATVHETDWFGITTPFHYGMPRFELLPIVAMLVVALITMVETTGDVYAIGEITRKRVDGDTVARALRADGAATVLGGVLDSFPYVAFAENIGLVRMSKVMSRYVVVAAGCSWSSSGCCRRRAAWSPRSRTRCWAGRRSPCSASSRRSASRSWGRPICAKSATP</sequence>
<reference evidence="8 9" key="1">
    <citation type="submission" date="2024-03" db="EMBL/GenBank/DDBJ databases">
        <title>Novel Streptomyces species of biotechnological and ecological value are a feature of Machair soil.</title>
        <authorList>
            <person name="Prole J.R."/>
            <person name="Goodfellow M."/>
            <person name="Allenby N."/>
            <person name="Ward A.C."/>
        </authorList>
    </citation>
    <scope>NUCLEOTIDE SEQUENCE [LARGE SCALE GENOMIC DNA]</scope>
    <source>
        <strain evidence="8 9">MS1.HAVA.3</strain>
    </source>
</reference>
<protein>
    <submittedName>
        <fullName evidence="8">Nucleobase:cation symporter-2 family protein</fullName>
    </submittedName>
</protein>
<evidence type="ECO:0000313" key="9">
    <source>
        <dbReference type="Proteomes" id="UP001382904"/>
    </source>
</evidence>
<evidence type="ECO:0000256" key="1">
    <source>
        <dbReference type="ARBA" id="ARBA00004141"/>
    </source>
</evidence>
<dbReference type="EMBL" id="JBBKAM010000004">
    <property type="protein sequence ID" value="MEJ8645954.1"/>
    <property type="molecule type" value="Genomic_DNA"/>
</dbReference>
<feature type="transmembrane region" description="Helical" evidence="7">
    <location>
        <begin position="254"/>
        <end position="277"/>
    </location>
</feature>
<dbReference type="PANTHER" id="PTHR42810:SF4">
    <property type="entry name" value="URIC ACID TRANSPORTER UACT"/>
    <property type="match status" value="1"/>
</dbReference>
<dbReference type="NCBIfam" id="NF037981">
    <property type="entry name" value="NCS2_1"/>
    <property type="match status" value="1"/>
</dbReference>